<dbReference type="RefSeq" id="WP_166507678.1">
    <property type="nucleotide sequence ID" value="NZ_CP043026.1"/>
</dbReference>
<reference evidence="2 3" key="1">
    <citation type="submission" date="2019-08" db="EMBL/GenBank/DDBJ databases">
        <title>Complete genome sequence of Spiroplasma chinense CCH (DSM 19755).</title>
        <authorList>
            <person name="Shen H.-Y."/>
            <person name="Lin Y.-C."/>
            <person name="Chou L."/>
            <person name="Kuo C.-H."/>
        </authorList>
    </citation>
    <scope>NUCLEOTIDE SEQUENCE [LARGE SCALE GENOMIC DNA]</scope>
    <source>
        <strain evidence="2 3">CCH</strain>
    </source>
</reference>
<evidence type="ECO:0000313" key="2">
    <source>
        <dbReference type="EMBL" id="QEH61283.1"/>
    </source>
</evidence>
<feature type="transmembrane region" description="Helical" evidence="1">
    <location>
        <begin position="105"/>
        <end position="129"/>
    </location>
</feature>
<dbReference type="EMBL" id="CP043026">
    <property type="protein sequence ID" value="QEH61283.1"/>
    <property type="molecule type" value="Genomic_DNA"/>
</dbReference>
<keyword evidence="1" id="KW-0472">Membrane</keyword>
<organism evidence="2 3">
    <name type="scientific">Spiroplasma chinense</name>
    <dbReference type="NCBI Taxonomy" id="216932"/>
    <lineage>
        <taxon>Bacteria</taxon>
        <taxon>Bacillati</taxon>
        <taxon>Mycoplasmatota</taxon>
        <taxon>Mollicutes</taxon>
        <taxon>Entomoplasmatales</taxon>
        <taxon>Spiroplasmataceae</taxon>
        <taxon>Spiroplasma</taxon>
    </lineage>
</organism>
<feature type="transmembrane region" description="Helical" evidence="1">
    <location>
        <begin position="150"/>
        <end position="171"/>
    </location>
</feature>
<feature type="transmembrane region" description="Helical" evidence="1">
    <location>
        <begin position="559"/>
        <end position="582"/>
    </location>
</feature>
<feature type="transmembrane region" description="Helical" evidence="1">
    <location>
        <begin position="28"/>
        <end position="48"/>
    </location>
</feature>
<feature type="transmembrane region" description="Helical" evidence="1">
    <location>
        <begin position="60"/>
        <end position="85"/>
    </location>
</feature>
<keyword evidence="1" id="KW-0812">Transmembrane</keyword>
<accession>A0A5B9Y3E9</accession>
<evidence type="ECO:0000256" key="1">
    <source>
        <dbReference type="SAM" id="Phobius"/>
    </source>
</evidence>
<feature type="transmembrane region" description="Helical" evidence="1">
    <location>
        <begin position="177"/>
        <end position="197"/>
    </location>
</feature>
<keyword evidence="1" id="KW-1133">Transmembrane helix</keyword>
<proteinExistence type="predicted"/>
<protein>
    <submittedName>
        <fullName evidence="2">Uncharacterized protein</fullName>
    </submittedName>
</protein>
<sequence>MRKINIPKNVFKMAKINLKMVTLSKINFAFLGVILFVNFAFSGIYIFLNFNRTNNADYSYVFAIENACILFLFSLFSIYCTSRIYFSTENKSYQLLERQYGLKGWVSFFVRYFLIFVYLLTIVFIYFLLQTMLTQINGVKISFPLISAPKLNLILYSILVLNVFILLTLIVKSLAGLFLTTLYILSLIFGPIVTAALKDDSHPQNQRVVEELTFKINIGKQFVKYSEKDKLNLYDGSYEQLFMWYEDEYYFKDFNLMSNLSSFYPYQGSNVVDAIIYNDEPLNFYLAFWMGQTLNRNENNKYLLGFSDKLLQAHLDLKTSIESIERKTNVTWSQLPYYEWVEDEKYVPINFKKTLKQLRKTTFGKNYKNLLQFIELNLDDLLNYRDPFSDRYPLFFSTRFIGGSVIDTPKKNELWEKYINNTNEEVNDFYKAYPEFLVISQVLNIGLMNSYAIYTGALNFFENNSLQFFSLDYYDKTLSKIKSRSYANYFNYSSYLNTSYYNGIYSNAYLNQTYQFWWLEPKNYYVLNDDLLISNWKNNSLSTKSSVLKNDLKLKNTQIVIFAYALFIAQASLTLLISFVIYNRRNIEI</sequence>
<dbReference type="Proteomes" id="UP000323144">
    <property type="component" value="Chromosome"/>
</dbReference>
<dbReference type="AlphaFoldDB" id="A0A5B9Y3E9"/>
<dbReference type="KEGG" id="schi:SCHIN_v1c00850"/>
<keyword evidence="3" id="KW-1185">Reference proteome</keyword>
<evidence type="ECO:0000313" key="3">
    <source>
        <dbReference type="Proteomes" id="UP000323144"/>
    </source>
</evidence>
<gene>
    <name evidence="2" type="ORF">SCHIN_v1c00850</name>
</gene>
<name>A0A5B9Y3E9_9MOLU</name>